<evidence type="ECO:0008006" key="4">
    <source>
        <dbReference type="Google" id="ProtNLM"/>
    </source>
</evidence>
<protein>
    <recommendedName>
        <fullName evidence="4">Capsule assembly protein Wzi</fullName>
    </recommendedName>
</protein>
<feature type="signal peptide" evidence="1">
    <location>
        <begin position="1"/>
        <end position="19"/>
    </location>
</feature>
<dbReference type="Gene3D" id="2.40.160.130">
    <property type="entry name" value="Capsule assembly protein Wzi"/>
    <property type="match status" value="1"/>
</dbReference>
<gene>
    <name evidence="2" type="ORF">OM074_09290</name>
</gene>
<reference evidence="2" key="1">
    <citation type="submission" date="2022-10" db="EMBL/GenBank/DDBJ databases">
        <authorList>
            <person name="Yu W.X."/>
        </authorList>
    </citation>
    <scope>NUCLEOTIDE SEQUENCE</scope>
    <source>
        <strain evidence="2">D04</strain>
    </source>
</reference>
<sequence>MRKNIVILISLFVSTVAFGQESFSFEANTQINISSNESLLPHYQYSNNWGIVDPFEQSQGLLLLGGKYRLINKKNLSLEMGSSVVVKNKTDDSFLHEAYVNAKIFNFIDVSLGKHAFSPVSYNDNLSIGGFMRNANVRPIPRAQIGIFEYQSVGFLNNIVSVRGGLSHGILNDNRTATGKSNSADHVQVHEKWAYFKLETQLVQPYAGVFHGALMGGERPNGDKLEKDYWATFFGEGSDRLGGGEETNAAGAHDGFFDFGLYHENAIGDFHFYLQKPFADGSGLNVYKHRNHDYKIGLLAEFKKSDFIQKVSFEVFRTDHQSGYGLPDAMHPEGGLIFPREIDDYDAFMNDVFGVTTEGFTFDDFTKYLRDYTNYGCSFGGRDDYNNNGTYYNGWTYQGLPMGLPLYHTYSLAKAYAPDWNANNHGVFVNNRVKGFHIGIEGEVIPGLKYTLKTTYSNNLGSYAEEFVKRYSWEKDEENLYSGGKKEVYSDLSFLYRNHKWKNILLHTSFSYDAGDLYHAFGCMFGISYCIN</sequence>
<dbReference type="EMBL" id="JAPDPI010000016">
    <property type="protein sequence ID" value="MCW3805822.1"/>
    <property type="molecule type" value="Genomic_DNA"/>
</dbReference>
<keyword evidence="3" id="KW-1185">Reference proteome</keyword>
<dbReference type="InterPro" id="IPR038636">
    <property type="entry name" value="Wzi_sf"/>
</dbReference>
<organism evidence="2 3">
    <name type="scientific">Plebeiibacterium marinum</name>
    <dbReference type="NCBI Taxonomy" id="2992111"/>
    <lineage>
        <taxon>Bacteria</taxon>
        <taxon>Pseudomonadati</taxon>
        <taxon>Bacteroidota</taxon>
        <taxon>Bacteroidia</taxon>
        <taxon>Marinilabiliales</taxon>
        <taxon>Marinilabiliaceae</taxon>
        <taxon>Plebeiibacterium</taxon>
    </lineage>
</organism>
<evidence type="ECO:0000256" key="1">
    <source>
        <dbReference type="SAM" id="SignalP"/>
    </source>
</evidence>
<accession>A0AAE3SJK5</accession>
<name>A0AAE3SJK5_9BACT</name>
<evidence type="ECO:0000313" key="3">
    <source>
        <dbReference type="Proteomes" id="UP001207408"/>
    </source>
</evidence>
<feature type="chain" id="PRO_5042044182" description="Capsule assembly protein Wzi" evidence="1">
    <location>
        <begin position="20"/>
        <end position="532"/>
    </location>
</feature>
<dbReference type="Proteomes" id="UP001207408">
    <property type="component" value="Unassembled WGS sequence"/>
</dbReference>
<proteinExistence type="predicted"/>
<dbReference type="RefSeq" id="WP_301199187.1">
    <property type="nucleotide sequence ID" value="NZ_JAPDPI010000016.1"/>
</dbReference>
<evidence type="ECO:0000313" key="2">
    <source>
        <dbReference type="EMBL" id="MCW3805822.1"/>
    </source>
</evidence>
<dbReference type="AlphaFoldDB" id="A0AAE3SJK5"/>
<keyword evidence="1" id="KW-0732">Signal</keyword>
<comment type="caution">
    <text evidence="2">The sequence shown here is derived from an EMBL/GenBank/DDBJ whole genome shotgun (WGS) entry which is preliminary data.</text>
</comment>